<dbReference type="PANTHER" id="PTHR14388">
    <property type="entry name" value="T CELL-SPECIFIC ADAPTER PROTEIN TSAD"/>
    <property type="match status" value="1"/>
</dbReference>
<gene>
    <name evidence="3" type="ORF">LOTGIDRAFT_211212</name>
</gene>
<dbReference type="Proteomes" id="UP000030746">
    <property type="component" value="Unassembled WGS sequence"/>
</dbReference>
<dbReference type="GeneID" id="20246276"/>
<dbReference type="EMBL" id="KB203566">
    <property type="protein sequence ID" value="ESO84231.1"/>
    <property type="molecule type" value="Genomic_DNA"/>
</dbReference>
<feature type="compositionally biased region" description="Pro residues" evidence="2">
    <location>
        <begin position="293"/>
        <end position="302"/>
    </location>
</feature>
<accession>V3ZTI5</accession>
<evidence type="ECO:0000313" key="3">
    <source>
        <dbReference type="EMBL" id="ESO84231.1"/>
    </source>
</evidence>
<evidence type="ECO:0000256" key="2">
    <source>
        <dbReference type="SAM" id="MobiDB-lite"/>
    </source>
</evidence>
<dbReference type="HOGENOM" id="CLU_923096_0_0_1"/>
<feature type="region of interest" description="Disordered" evidence="2">
    <location>
        <begin position="280"/>
        <end position="302"/>
    </location>
</feature>
<keyword evidence="1" id="KW-0175">Coiled coil</keyword>
<evidence type="ECO:0008006" key="5">
    <source>
        <dbReference type="Google" id="ProtNLM"/>
    </source>
</evidence>
<feature type="compositionally biased region" description="Basic and acidic residues" evidence="2">
    <location>
        <begin position="41"/>
        <end position="50"/>
    </location>
</feature>
<dbReference type="PANTHER" id="PTHR14388:SF17">
    <property type="entry name" value="SH2 DOMAIN-CONTAINING PROTEIN"/>
    <property type="match status" value="1"/>
</dbReference>
<proteinExistence type="predicted"/>
<dbReference type="KEGG" id="lgi:LOTGIDRAFT_211212"/>
<dbReference type="AlphaFoldDB" id="V3ZTI5"/>
<feature type="coiled-coil region" evidence="1">
    <location>
        <begin position="100"/>
        <end position="198"/>
    </location>
</feature>
<dbReference type="GO" id="GO:0005737">
    <property type="term" value="C:cytoplasm"/>
    <property type="evidence" value="ECO:0007669"/>
    <property type="project" value="TreeGrafter"/>
</dbReference>
<protein>
    <recommendedName>
        <fullName evidence="5">SH2 domain-containing protein</fullName>
    </recommendedName>
</protein>
<evidence type="ECO:0000313" key="4">
    <source>
        <dbReference type="Proteomes" id="UP000030746"/>
    </source>
</evidence>
<dbReference type="OMA" id="DHEWKEQ"/>
<feature type="non-terminal residue" evidence="3">
    <location>
        <position position="302"/>
    </location>
</feature>
<keyword evidence="4" id="KW-1185">Reference proteome</keyword>
<dbReference type="RefSeq" id="XP_009065351.1">
    <property type="nucleotide sequence ID" value="XM_009067103.1"/>
</dbReference>
<name>V3ZTI5_LOTGI</name>
<reference evidence="3 4" key="1">
    <citation type="journal article" date="2013" name="Nature">
        <title>Insights into bilaterian evolution from three spiralian genomes.</title>
        <authorList>
            <person name="Simakov O."/>
            <person name="Marletaz F."/>
            <person name="Cho S.J."/>
            <person name="Edsinger-Gonzales E."/>
            <person name="Havlak P."/>
            <person name="Hellsten U."/>
            <person name="Kuo D.H."/>
            <person name="Larsson T."/>
            <person name="Lv J."/>
            <person name="Arendt D."/>
            <person name="Savage R."/>
            <person name="Osoegawa K."/>
            <person name="de Jong P."/>
            <person name="Grimwood J."/>
            <person name="Chapman J.A."/>
            <person name="Shapiro H."/>
            <person name="Aerts A."/>
            <person name="Otillar R.P."/>
            <person name="Terry A.Y."/>
            <person name="Boore J.L."/>
            <person name="Grigoriev I.V."/>
            <person name="Lindberg D.R."/>
            <person name="Seaver E.C."/>
            <person name="Weisblat D.A."/>
            <person name="Putnam N.H."/>
            <person name="Rokhsar D.S."/>
        </authorList>
    </citation>
    <scope>NUCLEOTIDE SEQUENCE [LARGE SCALE GENOMIC DNA]</scope>
</reference>
<dbReference type="STRING" id="225164.V3ZTI5"/>
<feature type="compositionally biased region" description="Basic residues" evidence="2">
    <location>
        <begin position="55"/>
        <end position="69"/>
    </location>
</feature>
<dbReference type="CTD" id="20246276"/>
<dbReference type="OrthoDB" id="10003345at2759"/>
<organism evidence="3 4">
    <name type="scientific">Lottia gigantea</name>
    <name type="common">Giant owl limpet</name>
    <dbReference type="NCBI Taxonomy" id="225164"/>
    <lineage>
        <taxon>Eukaryota</taxon>
        <taxon>Metazoa</taxon>
        <taxon>Spiralia</taxon>
        <taxon>Lophotrochozoa</taxon>
        <taxon>Mollusca</taxon>
        <taxon>Gastropoda</taxon>
        <taxon>Patellogastropoda</taxon>
        <taxon>Lottioidea</taxon>
        <taxon>Lottiidae</taxon>
        <taxon>Lottia</taxon>
    </lineage>
</organism>
<sequence length="302" mass="36052">MLQQILKQMYIEPDLLNELSEEQKQILFIKLREEQIRRWKEEDEKHEKAQAKNNIKPKKPPKPGKHPKTVKFLTARDGNEWVWVMGEHQDDLTVEQMLENEAQSEAASKASKEAEELRIKEEAGIKIQIEREREELERSKLAWEAEIRRKKEEADLYQSLKDARLEAERLEKEKREKEEEEEKKLKLLKVSLKQEKSRRKSVENANMLKNRRSTEIYRRWQENREIFEKIAIENSKEIEKSWQEQEKKAKEAEHKRKEIARNAREEIKGTLTRGSKVIQATNAFKSSARLPPEQKPPIPPKY</sequence>
<feature type="coiled-coil region" evidence="1">
    <location>
        <begin position="235"/>
        <end position="262"/>
    </location>
</feature>
<evidence type="ECO:0000256" key="1">
    <source>
        <dbReference type="SAM" id="Coils"/>
    </source>
</evidence>
<feature type="region of interest" description="Disordered" evidence="2">
    <location>
        <begin position="41"/>
        <end position="69"/>
    </location>
</feature>